<evidence type="ECO:0000256" key="3">
    <source>
        <dbReference type="ARBA" id="ARBA00022695"/>
    </source>
</evidence>
<dbReference type="CDD" id="cd00303">
    <property type="entry name" value="retropepsin_like"/>
    <property type="match status" value="1"/>
</dbReference>
<feature type="region of interest" description="Disordered" evidence="17">
    <location>
        <begin position="1353"/>
        <end position="1426"/>
    </location>
</feature>
<evidence type="ECO:0000256" key="13">
    <source>
        <dbReference type="ARBA" id="ARBA00022932"/>
    </source>
</evidence>
<dbReference type="Pfam" id="PF17919">
    <property type="entry name" value="RT_RNaseH_2"/>
    <property type="match status" value="1"/>
</dbReference>
<evidence type="ECO:0000256" key="8">
    <source>
        <dbReference type="ARBA" id="ARBA00022801"/>
    </source>
</evidence>
<keyword evidence="11" id="KW-0229">DNA integration</keyword>
<dbReference type="GO" id="GO:0006508">
    <property type="term" value="P:proteolysis"/>
    <property type="evidence" value="ECO:0007669"/>
    <property type="project" value="UniProtKB-KW"/>
</dbReference>
<feature type="transmembrane region" description="Helical" evidence="18">
    <location>
        <begin position="1471"/>
        <end position="1492"/>
    </location>
</feature>
<dbReference type="InterPro" id="IPR021109">
    <property type="entry name" value="Peptidase_aspartic_dom_sf"/>
</dbReference>
<keyword evidence="3" id="KW-0548">Nucleotidyltransferase</keyword>
<keyword evidence="13" id="KW-0239">DNA-directed DNA polymerase</keyword>
<evidence type="ECO:0000256" key="15">
    <source>
        <dbReference type="ARBA" id="ARBA00023172"/>
    </source>
</evidence>
<evidence type="ECO:0000256" key="2">
    <source>
        <dbReference type="ARBA" id="ARBA00022679"/>
    </source>
</evidence>
<dbReference type="InterPro" id="IPR043502">
    <property type="entry name" value="DNA/RNA_pol_sf"/>
</dbReference>
<dbReference type="PROSITE" id="PS50994">
    <property type="entry name" value="INTEGRASE"/>
    <property type="match status" value="1"/>
</dbReference>
<keyword evidence="10" id="KW-0694">RNA-binding</keyword>
<keyword evidence="12" id="KW-0695">RNA-directed DNA polymerase</keyword>
<keyword evidence="14" id="KW-0238">DNA-binding</keyword>
<keyword evidence="18" id="KW-1133">Transmembrane helix</keyword>
<dbReference type="GO" id="GO:0003723">
    <property type="term" value="F:RNA binding"/>
    <property type="evidence" value="ECO:0007669"/>
    <property type="project" value="UniProtKB-KW"/>
</dbReference>
<dbReference type="GO" id="GO:0004190">
    <property type="term" value="F:aspartic-type endopeptidase activity"/>
    <property type="evidence" value="ECO:0007669"/>
    <property type="project" value="UniProtKB-KW"/>
</dbReference>
<evidence type="ECO:0000256" key="6">
    <source>
        <dbReference type="ARBA" id="ARBA00022750"/>
    </source>
</evidence>
<keyword evidence="18" id="KW-0812">Transmembrane</keyword>
<dbReference type="EMBL" id="JARYMX010000006">
    <property type="protein sequence ID" value="KAJ9545764.1"/>
    <property type="molecule type" value="Genomic_DNA"/>
</dbReference>
<evidence type="ECO:0000313" key="20">
    <source>
        <dbReference type="EMBL" id="KAJ9545764.1"/>
    </source>
</evidence>
<dbReference type="InterPro" id="IPR043128">
    <property type="entry name" value="Rev_trsase/Diguanyl_cyclase"/>
</dbReference>
<evidence type="ECO:0000256" key="17">
    <source>
        <dbReference type="SAM" id="MobiDB-lite"/>
    </source>
</evidence>
<keyword evidence="6" id="KW-0064">Aspartyl protease</keyword>
<evidence type="ECO:0000256" key="9">
    <source>
        <dbReference type="ARBA" id="ARBA00022842"/>
    </source>
</evidence>
<dbReference type="InterPro" id="IPR041577">
    <property type="entry name" value="RT_RNaseH_2"/>
</dbReference>
<dbReference type="Pfam" id="PF08284">
    <property type="entry name" value="RVP_2"/>
    <property type="match status" value="1"/>
</dbReference>
<keyword evidence="16" id="KW-0511">Multifunctional enzyme</keyword>
<evidence type="ECO:0000313" key="21">
    <source>
        <dbReference type="Proteomes" id="UP001172457"/>
    </source>
</evidence>
<dbReference type="InterPro" id="IPR050951">
    <property type="entry name" value="Retrovirus_Pol_polyprotein"/>
</dbReference>
<keyword evidence="8" id="KW-0378">Hydrolase</keyword>
<feature type="compositionally biased region" description="Basic and acidic residues" evidence="17">
    <location>
        <begin position="1380"/>
        <end position="1411"/>
    </location>
</feature>
<evidence type="ECO:0000256" key="16">
    <source>
        <dbReference type="ARBA" id="ARBA00023268"/>
    </source>
</evidence>
<dbReference type="InterPro" id="IPR036397">
    <property type="entry name" value="RNaseH_sf"/>
</dbReference>
<dbReference type="CDD" id="cd09274">
    <property type="entry name" value="RNase_HI_RT_Ty3"/>
    <property type="match status" value="1"/>
</dbReference>
<keyword evidence="1" id="KW-0645">Protease</keyword>
<evidence type="ECO:0000259" key="19">
    <source>
        <dbReference type="PROSITE" id="PS50994"/>
    </source>
</evidence>
<dbReference type="SUPFAM" id="SSF53098">
    <property type="entry name" value="Ribonuclease H-like"/>
    <property type="match status" value="1"/>
</dbReference>
<dbReference type="Pfam" id="PF17921">
    <property type="entry name" value="Integrase_H2C2"/>
    <property type="match status" value="1"/>
</dbReference>
<evidence type="ECO:0000256" key="7">
    <source>
        <dbReference type="ARBA" id="ARBA00022759"/>
    </source>
</evidence>
<dbReference type="Proteomes" id="UP001172457">
    <property type="component" value="Chromosome 6"/>
</dbReference>
<comment type="caution">
    <text evidence="20">The sequence shown here is derived from an EMBL/GenBank/DDBJ whole genome shotgun (WGS) entry which is preliminary data.</text>
</comment>
<feature type="compositionally biased region" description="Basic and acidic residues" evidence="17">
    <location>
        <begin position="1231"/>
        <end position="1256"/>
    </location>
</feature>
<dbReference type="InterPro" id="IPR056924">
    <property type="entry name" value="SH3_Tf2-1"/>
</dbReference>
<dbReference type="InterPro" id="IPR041588">
    <property type="entry name" value="Integrase_H2C2"/>
</dbReference>
<sequence>MVQTRSQLDDSEAEQSDQIAAQITETKQQMLPGLFNQMKDELNQTVDQRIDAALTARSTGSGSTGQSQTSGITFKDFMACQSPFFEGKKEPLLTTTTGKDWWDLVLKKYTKAQITALTWEEFWVMFDEEFASRIEKERIAAEFLKLPQTTETVNEIIAQFLEKLLFVPGYANDESLNMARYVGILKTEIKGAVATGRCKTFSDMVEETTKTFFHCYQPGHIKPDCPQLKKAPALAPAPATLMITDGTTKGKSGASTTRGRAFQMTAEEVFLCVFPVNSKPALVLFDTGATWSYVSRRFCKDFQIELGNLDSPLAIDVAAEEVQVFEHVYRGCSIDIFGVRFSINLIPIPMNGVDVVVGIGWMFPNRATTDVAGQLVHIQNPSGGELIVYGKGRRVSTSFCSVAKARKYIQRGCSSFLVYAMVDQTEGRKLSVADVPVVNEFPDVFPEDLPGHPPDRQIEFGIDLVPGAAPIARAPYRLAPAELQELSDQLQELSGKGFIRLRLNKVTIKNRYPLPRIDDLFDQLQGASWFSKIDLRSGYHQLKVKEADIHKTPFRTRYGHFEVLVISFGLTNAPAAFMDLMNRVCRPILEVKGGSRCASAREVQFLGHIVNREGIKVDPTKIEADFSKIAVPLTRLTKKSEPYVWGSEQQTAFETLRRKLCEAPVLSLPEGVEDMTVYCDASRLGLGCVLMQRGRVIAYTSRQLKPHEANYPTHDLELAAVVFALKIWRHYLWLDVVKDYDCEILYHPGKANVVADALSRKTEHTPLRISHLKMAVTTSFVDMVLRAQEEASLEENQNGERIRGQLAALVRDSRGLLTRFGRVWVPRACATQQTLLEEALKSKFSIHPGATKMYRDLRTGYRWPGMKRDVARYVESCLTCLKVKAEHQKPHGKMQPLEIPEWKWENITMDLITKLPKTPRKFDVIWVIVDWLTKSALFLAIRESSTVEQLAEIYVKEVVSRHGVPVSIISDRDVRFTSRFWERFHSELGTRLHFSTAYHPQTDGQSERTIQTLEDMLRACVLDFGGSWDTYLSLAEFSYNNSYHSSIGMPLFEMLYGRRCRTPICWGEVGQRVLGSTEVVQRTTEDILRIRERLRTTQSGQKSYADRQRSNLEFQVGDRVLLKVSPWKGVIRFRKRGKLGPRYIGPFTILAHIGKVAYRLELPTVLGQIHDTFHVSQLRKCFVDEAAHIPLDDIQVDESLNYVERPVAVLDQKVKRLRSKDIGLVKVQWQHQKEEKKERSRSKRERDRQEERESRKGRISGVGELAEAPPSFGRLLGFFSHSHSRLQYFTPPSLPASTLQAPIHRPPPASIVDRPPPASIVDRPSVHQPPSIDQTTTTPSASIQISLFESHLRSSNRSTEFSPSKFESQTSGRGSGIPHRGGDGDGVKKIPDGAPRMKPDGERGGDGDAFHFRGRGRGTQNPPRTRPVAIPSGLWVVVWASATAGSRAAVAIYAAAAVWSRVVAVVDHTAAAVYCWTVVAPLVAVAAIVAWISDGGDYHCCRCLVLVGGGGRTPLSLVRSAGGAARCVVLKSRSLREGGMGKTTRAARRGARWLVAPRKRLPYRVRDAKQSSVAAAAVLWVRW</sequence>
<protein>
    <recommendedName>
        <fullName evidence="19">Integrase catalytic domain-containing protein</fullName>
    </recommendedName>
</protein>
<name>A0AA38WD41_9ASTR</name>
<evidence type="ECO:0000256" key="4">
    <source>
        <dbReference type="ARBA" id="ARBA00022722"/>
    </source>
</evidence>
<feature type="region of interest" description="Disordered" evidence="17">
    <location>
        <begin position="1297"/>
        <end position="1340"/>
    </location>
</feature>
<dbReference type="InterPro" id="IPR001584">
    <property type="entry name" value="Integrase_cat-core"/>
</dbReference>
<feature type="compositionally biased region" description="Pro residues" evidence="17">
    <location>
        <begin position="1304"/>
        <end position="1318"/>
    </location>
</feature>
<evidence type="ECO:0000256" key="18">
    <source>
        <dbReference type="SAM" id="Phobius"/>
    </source>
</evidence>
<accession>A0AA38WD41</accession>
<dbReference type="Gene3D" id="2.40.70.10">
    <property type="entry name" value="Acid Proteases"/>
    <property type="match status" value="1"/>
</dbReference>
<dbReference type="InterPro" id="IPR000477">
    <property type="entry name" value="RT_dom"/>
</dbReference>
<keyword evidence="21" id="KW-1185">Reference proteome</keyword>
<evidence type="ECO:0000256" key="10">
    <source>
        <dbReference type="ARBA" id="ARBA00022884"/>
    </source>
</evidence>
<feature type="region of interest" description="Disordered" evidence="17">
    <location>
        <begin position="1228"/>
        <end position="1265"/>
    </location>
</feature>
<feature type="compositionally biased region" description="Polar residues" evidence="17">
    <location>
        <begin position="1353"/>
        <end position="1372"/>
    </location>
</feature>
<evidence type="ECO:0000256" key="14">
    <source>
        <dbReference type="ARBA" id="ARBA00023125"/>
    </source>
</evidence>
<dbReference type="GO" id="GO:0003677">
    <property type="term" value="F:DNA binding"/>
    <property type="evidence" value="ECO:0007669"/>
    <property type="project" value="UniProtKB-KW"/>
</dbReference>
<evidence type="ECO:0000256" key="1">
    <source>
        <dbReference type="ARBA" id="ARBA00022670"/>
    </source>
</evidence>
<dbReference type="SUPFAM" id="SSF56672">
    <property type="entry name" value="DNA/RNA polymerases"/>
    <property type="match status" value="1"/>
</dbReference>
<dbReference type="Gene3D" id="3.30.70.270">
    <property type="match status" value="2"/>
</dbReference>
<dbReference type="CDD" id="cd01647">
    <property type="entry name" value="RT_LTR"/>
    <property type="match status" value="1"/>
</dbReference>
<dbReference type="InterPro" id="IPR001969">
    <property type="entry name" value="Aspartic_peptidase_AS"/>
</dbReference>
<dbReference type="SUPFAM" id="SSF50630">
    <property type="entry name" value="Acid proteases"/>
    <property type="match status" value="1"/>
</dbReference>
<dbReference type="Pfam" id="PF24626">
    <property type="entry name" value="SH3_Tf2-1"/>
    <property type="match status" value="1"/>
</dbReference>
<dbReference type="Gene3D" id="1.10.340.70">
    <property type="match status" value="1"/>
</dbReference>
<dbReference type="Pfam" id="PF00078">
    <property type="entry name" value="RVT_1"/>
    <property type="match status" value="1"/>
</dbReference>
<feature type="compositionally biased region" description="Polar residues" evidence="17">
    <location>
        <begin position="1331"/>
        <end position="1340"/>
    </location>
</feature>
<dbReference type="GO" id="GO:0004519">
    <property type="term" value="F:endonuclease activity"/>
    <property type="evidence" value="ECO:0007669"/>
    <property type="project" value="UniProtKB-KW"/>
</dbReference>
<dbReference type="PROSITE" id="PS00141">
    <property type="entry name" value="ASP_PROTEASE"/>
    <property type="match status" value="1"/>
</dbReference>
<dbReference type="GO" id="GO:0006310">
    <property type="term" value="P:DNA recombination"/>
    <property type="evidence" value="ECO:0007669"/>
    <property type="project" value="UniProtKB-KW"/>
</dbReference>
<dbReference type="GO" id="GO:0003887">
    <property type="term" value="F:DNA-directed DNA polymerase activity"/>
    <property type="evidence" value="ECO:0007669"/>
    <property type="project" value="UniProtKB-KW"/>
</dbReference>
<proteinExistence type="predicted"/>
<organism evidence="20 21">
    <name type="scientific">Centaurea solstitialis</name>
    <name type="common">yellow star-thistle</name>
    <dbReference type="NCBI Taxonomy" id="347529"/>
    <lineage>
        <taxon>Eukaryota</taxon>
        <taxon>Viridiplantae</taxon>
        <taxon>Streptophyta</taxon>
        <taxon>Embryophyta</taxon>
        <taxon>Tracheophyta</taxon>
        <taxon>Spermatophyta</taxon>
        <taxon>Magnoliopsida</taxon>
        <taxon>eudicotyledons</taxon>
        <taxon>Gunneridae</taxon>
        <taxon>Pentapetalae</taxon>
        <taxon>asterids</taxon>
        <taxon>campanulids</taxon>
        <taxon>Asterales</taxon>
        <taxon>Asteraceae</taxon>
        <taxon>Carduoideae</taxon>
        <taxon>Cardueae</taxon>
        <taxon>Centaureinae</taxon>
        <taxon>Centaurea</taxon>
    </lineage>
</organism>
<dbReference type="GO" id="GO:0015074">
    <property type="term" value="P:DNA integration"/>
    <property type="evidence" value="ECO:0007669"/>
    <property type="project" value="UniProtKB-KW"/>
</dbReference>
<keyword evidence="4" id="KW-0540">Nuclease</keyword>
<keyword evidence="7" id="KW-0255">Endonuclease</keyword>
<evidence type="ECO:0000256" key="12">
    <source>
        <dbReference type="ARBA" id="ARBA00022918"/>
    </source>
</evidence>
<evidence type="ECO:0000256" key="5">
    <source>
        <dbReference type="ARBA" id="ARBA00022723"/>
    </source>
</evidence>
<dbReference type="PANTHER" id="PTHR37984:SF5">
    <property type="entry name" value="PROTEIN NYNRIN-LIKE"/>
    <property type="match status" value="1"/>
</dbReference>
<dbReference type="GO" id="GO:0046872">
    <property type="term" value="F:metal ion binding"/>
    <property type="evidence" value="ECO:0007669"/>
    <property type="project" value="UniProtKB-KW"/>
</dbReference>
<dbReference type="GO" id="GO:0003964">
    <property type="term" value="F:RNA-directed DNA polymerase activity"/>
    <property type="evidence" value="ECO:0007669"/>
    <property type="project" value="UniProtKB-KW"/>
</dbReference>
<keyword evidence="15" id="KW-0233">DNA recombination</keyword>
<keyword evidence="9" id="KW-0460">Magnesium</keyword>
<reference evidence="20" key="1">
    <citation type="submission" date="2023-03" db="EMBL/GenBank/DDBJ databases">
        <title>Chromosome-scale reference genome and RAD-based genetic map of yellow starthistle (Centaurea solstitialis) reveal putative structural variation and QTLs associated with invader traits.</title>
        <authorList>
            <person name="Reatini B."/>
            <person name="Cang F.A."/>
            <person name="Jiang Q."/>
            <person name="Mckibben M.T.W."/>
            <person name="Barker M.S."/>
            <person name="Rieseberg L.H."/>
            <person name="Dlugosch K.M."/>
        </authorList>
    </citation>
    <scope>NUCLEOTIDE SEQUENCE</scope>
    <source>
        <strain evidence="20">CAN-66</strain>
        <tissue evidence="20">Leaf</tissue>
    </source>
</reference>
<dbReference type="InterPro" id="IPR012337">
    <property type="entry name" value="RNaseH-like_sf"/>
</dbReference>
<keyword evidence="5" id="KW-0479">Metal-binding</keyword>
<keyword evidence="2" id="KW-0808">Transferase</keyword>
<gene>
    <name evidence="20" type="ORF">OSB04_025471</name>
</gene>
<feature type="transmembrane region" description="Helical" evidence="18">
    <location>
        <begin position="1434"/>
        <end position="1459"/>
    </location>
</feature>
<evidence type="ECO:0000256" key="11">
    <source>
        <dbReference type="ARBA" id="ARBA00022908"/>
    </source>
</evidence>
<keyword evidence="18" id="KW-0472">Membrane</keyword>
<dbReference type="PANTHER" id="PTHR37984">
    <property type="entry name" value="PROTEIN CBG26694"/>
    <property type="match status" value="1"/>
</dbReference>
<dbReference type="Gene3D" id="3.30.420.10">
    <property type="entry name" value="Ribonuclease H-like superfamily/Ribonuclease H"/>
    <property type="match status" value="1"/>
</dbReference>
<dbReference type="Gene3D" id="3.10.10.10">
    <property type="entry name" value="HIV Type 1 Reverse Transcriptase, subunit A, domain 1"/>
    <property type="match status" value="2"/>
</dbReference>
<feature type="domain" description="Integrase catalytic" evidence="19">
    <location>
        <begin position="896"/>
        <end position="1059"/>
    </location>
</feature>